<dbReference type="EMBL" id="OU900105">
    <property type="protein sequence ID" value="CAG9856225.1"/>
    <property type="molecule type" value="Genomic_DNA"/>
</dbReference>
<dbReference type="Proteomes" id="UP001153712">
    <property type="component" value="Chromosome 12"/>
</dbReference>
<feature type="compositionally biased region" description="Basic and acidic residues" evidence="1">
    <location>
        <begin position="353"/>
        <end position="374"/>
    </location>
</feature>
<keyword evidence="2" id="KW-0472">Membrane</keyword>
<protein>
    <submittedName>
        <fullName evidence="3">Uncharacterized protein</fullName>
    </submittedName>
</protein>
<name>A0A9N9XLJ4_PHYSR</name>
<evidence type="ECO:0000256" key="2">
    <source>
        <dbReference type="SAM" id="Phobius"/>
    </source>
</evidence>
<feature type="transmembrane region" description="Helical" evidence="2">
    <location>
        <begin position="149"/>
        <end position="174"/>
    </location>
</feature>
<keyword evidence="2" id="KW-1133">Transmembrane helix</keyword>
<gene>
    <name evidence="3" type="ORF">PHYEVI_LOCUS2651</name>
</gene>
<sequence length="374" mass="42260">MSNARVDNSFLGKIQKWGNLLGVVSNDIDGKFEWARKIYSVLLGISLSLLGFSGRWRTNWFDFLVYDLSRIFFALFAVSLVILPLFFREKLRLFASTLREMENISDGNCGGNWVVFFAICGCYVSSYLLVFARLSIEIDVNLPIVVLKILFAMYLCTFAAIFWSIAVIYFAIILQSHLTLSVRVNVNDKYLNPDEDDDDDIRKRPHSGCNPHRSDPAGRTFFDLFFLNNEYNINYGGGGCGGGGGGGYYPTNQYHKPPFGGHNKPVYNKPHHHKPGGAHHKPPGFGGLFGGQNTPFQFQSNQNQPRQNAPIVPPPVLANPGYPSEEIKPVHEDYDYDPITDPYKLRSKGARIPYERRNVAKKNSEDQKNNVRFT</sequence>
<organism evidence="3 4">
    <name type="scientific">Phyllotreta striolata</name>
    <name type="common">Striped flea beetle</name>
    <name type="synonym">Crioceris striolata</name>
    <dbReference type="NCBI Taxonomy" id="444603"/>
    <lineage>
        <taxon>Eukaryota</taxon>
        <taxon>Metazoa</taxon>
        <taxon>Ecdysozoa</taxon>
        <taxon>Arthropoda</taxon>
        <taxon>Hexapoda</taxon>
        <taxon>Insecta</taxon>
        <taxon>Pterygota</taxon>
        <taxon>Neoptera</taxon>
        <taxon>Endopterygota</taxon>
        <taxon>Coleoptera</taxon>
        <taxon>Polyphaga</taxon>
        <taxon>Cucujiformia</taxon>
        <taxon>Chrysomeloidea</taxon>
        <taxon>Chrysomelidae</taxon>
        <taxon>Galerucinae</taxon>
        <taxon>Alticini</taxon>
        <taxon>Phyllotreta</taxon>
    </lineage>
</organism>
<reference evidence="3" key="1">
    <citation type="submission" date="2022-01" db="EMBL/GenBank/DDBJ databases">
        <authorList>
            <person name="King R."/>
        </authorList>
    </citation>
    <scope>NUCLEOTIDE SEQUENCE</scope>
</reference>
<feature type="transmembrane region" description="Helical" evidence="2">
    <location>
        <begin position="68"/>
        <end position="87"/>
    </location>
</feature>
<feature type="region of interest" description="Disordered" evidence="1">
    <location>
        <begin position="193"/>
        <end position="214"/>
    </location>
</feature>
<accession>A0A9N9XLJ4</accession>
<evidence type="ECO:0000256" key="1">
    <source>
        <dbReference type="SAM" id="MobiDB-lite"/>
    </source>
</evidence>
<evidence type="ECO:0000313" key="4">
    <source>
        <dbReference type="Proteomes" id="UP001153712"/>
    </source>
</evidence>
<dbReference type="AlphaFoldDB" id="A0A9N9XLJ4"/>
<feature type="transmembrane region" description="Helical" evidence="2">
    <location>
        <begin position="38"/>
        <end position="56"/>
    </location>
</feature>
<proteinExistence type="predicted"/>
<feature type="compositionally biased region" description="Polar residues" evidence="1">
    <location>
        <begin position="297"/>
        <end position="307"/>
    </location>
</feature>
<keyword evidence="2" id="KW-0812">Transmembrane</keyword>
<feature type="region of interest" description="Disordered" evidence="1">
    <location>
        <begin position="297"/>
        <end position="374"/>
    </location>
</feature>
<feature type="transmembrane region" description="Helical" evidence="2">
    <location>
        <begin position="108"/>
        <end position="129"/>
    </location>
</feature>
<evidence type="ECO:0000313" key="3">
    <source>
        <dbReference type="EMBL" id="CAG9856225.1"/>
    </source>
</evidence>
<keyword evidence="4" id="KW-1185">Reference proteome</keyword>